<proteinExistence type="predicted"/>
<feature type="signal peptide" evidence="1">
    <location>
        <begin position="1"/>
        <end position="23"/>
    </location>
</feature>
<dbReference type="SUPFAM" id="SSF53850">
    <property type="entry name" value="Periplasmic binding protein-like II"/>
    <property type="match status" value="1"/>
</dbReference>
<evidence type="ECO:0000256" key="1">
    <source>
        <dbReference type="SAM" id="SignalP"/>
    </source>
</evidence>
<protein>
    <submittedName>
        <fullName evidence="2">Solute-binding protein</fullName>
    </submittedName>
</protein>
<dbReference type="CDD" id="cd13519">
    <property type="entry name" value="PBP2_PEB3_AcfC"/>
    <property type="match status" value="1"/>
</dbReference>
<name>A0AAE2YP97_9PROT</name>
<dbReference type="Pfam" id="PF13531">
    <property type="entry name" value="SBP_bac_11"/>
    <property type="match status" value="1"/>
</dbReference>
<comment type="caution">
    <text evidence="2">The sequence shown here is derived from an EMBL/GenBank/DDBJ whole genome shotgun (WGS) entry which is preliminary data.</text>
</comment>
<organism evidence="2 3">
    <name type="scientific">Igneacidithiobacillus copahuensis</name>
    <dbReference type="NCBI Taxonomy" id="2724909"/>
    <lineage>
        <taxon>Bacteria</taxon>
        <taxon>Pseudomonadati</taxon>
        <taxon>Pseudomonadota</taxon>
        <taxon>Acidithiobacillia</taxon>
        <taxon>Acidithiobacillales</taxon>
        <taxon>Acidithiobacillaceae</taxon>
        <taxon>Igneacidithiobacillus</taxon>
    </lineage>
</organism>
<keyword evidence="3" id="KW-1185">Reference proteome</keyword>
<reference evidence="2" key="1">
    <citation type="journal article" date="2021" name="ISME J.">
        <title>Genomic evolution of the class Acidithiobacillia: deep-branching Proteobacteria living in extreme acidic conditions.</title>
        <authorList>
            <person name="Moya-Beltran A."/>
            <person name="Beard S."/>
            <person name="Rojas-Villalobos C."/>
            <person name="Issotta F."/>
            <person name="Gallardo Y."/>
            <person name="Ulloa R."/>
            <person name="Giaveno A."/>
            <person name="Degli Esposti M."/>
            <person name="Johnson D.B."/>
            <person name="Quatrini R."/>
        </authorList>
    </citation>
    <scope>NUCLEOTIDE SEQUENCE</scope>
    <source>
        <strain evidence="2">VAN18-1</strain>
    </source>
</reference>
<feature type="chain" id="PRO_5042099429" evidence="1">
    <location>
        <begin position="24"/>
        <end position="254"/>
    </location>
</feature>
<dbReference type="Gene3D" id="3.40.190.10">
    <property type="entry name" value="Periplasmic binding protein-like II"/>
    <property type="match status" value="2"/>
</dbReference>
<dbReference type="EMBL" id="JAAXYO010000050">
    <property type="protein sequence ID" value="MBU2787647.1"/>
    <property type="molecule type" value="Genomic_DNA"/>
</dbReference>
<evidence type="ECO:0000313" key="3">
    <source>
        <dbReference type="Proteomes" id="UP001197378"/>
    </source>
</evidence>
<keyword evidence="1" id="KW-0732">Signal</keyword>
<dbReference type="AlphaFoldDB" id="A0AAE2YP97"/>
<dbReference type="Proteomes" id="UP001197378">
    <property type="component" value="Unassembled WGS sequence"/>
</dbReference>
<sequence>MLKITTFLTVSAATIMYVSLQTALGSTVYVYGPGGPFPAMNAAAKTFNKQYGENVTVEAGPLNKWKTEAQNNADIIYSGSENMMTDFVSKMPDLIDEKTIYPAYIRPAAILVHPGNPLHINRFSDLLKPGISVMVVQGAGQTGLWEDIAGKNGNLQTIRKLRKNIVYYAPNSADALHYWESNKSPDAWIIYNIWQISHPGSADIVPIGKRHIIYRDMDLSFTYKGEKNSAAMKFYHFLLGKDGKEIFKKYGWHG</sequence>
<gene>
    <name evidence="2" type="ORF">HFQ13_05405</name>
</gene>
<evidence type="ECO:0000313" key="2">
    <source>
        <dbReference type="EMBL" id="MBU2787647.1"/>
    </source>
</evidence>
<accession>A0AAE2YP97</accession>